<name>A0AAV5SU28_9BILA</name>
<protein>
    <submittedName>
        <fullName evidence="1">Uncharacterized protein</fullName>
    </submittedName>
</protein>
<comment type="caution">
    <text evidence="1">The sequence shown here is derived from an EMBL/GenBank/DDBJ whole genome shotgun (WGS) entry which is preliminary data.</text>
</comment>
<dbReference type="EMBL" id="BTSX01000002">
    <property type="protein sequence ID" value="GMS83694.1"/>
    <property type="molecule type" value="Genomic_DNA"/>
</dbReference>
<gene>
    <name evidence="1" type="ORF">PENTCL1PPCAC_5869</name>
</gene>
<reference evidence="1" key="1">
    <citation type="submission" date="2023-10" db="EMBL/GenBank/DDBJ databases">
        <title>Genome assembly of Pristionchus species.</title>
        <authorList>
            <person name="Yoshida K."/>
            <person name="Sommer R.J."/>
        </authorList>
    </citation>
    <scope>NUCLEOTIDE SEQUENCE</scope>
    <source>
        <strain evidence="1">RS0144</strain>
    </source>
</reference>
<sequence length="149" mass="16369">KCCVTETLVNKLTRAKIDKYYGSLLILYCGCCHQTHKCSHAINNCRVKNECGIAFHDIGCAARNRNDKDEIDHDSCSIQDAKEDEVDNVPITHGTITSSMNESVLRIMLSISKSLNRDKTDNTCELLGASIVSSGNRPSNSCRDGTSTI</sequence>
<dbReference type="Proteomes" id="UP001432027">
    <property type="component" value="Unassembled WGS sequence"/>
</dbReference>
<feature type="non-terminal residue" evidence="1">
    <location>
        <position position="1"/>
    </location>
</feature>
<proteinExistence type="predicted"/>
<dbReference type="AlphaFoldDB" id="A0AAV5SU28"/>
<evidence type="ECO:0000313" key="1">
    <source>
        <dbReference type="EMBL" id="GMS83694.1"/>
    </source>
</evidence>
<feature type="non-terminal residue" evidence="1">
    <location>
        <position position="149"/>
    </location>
</feature>
<organism evidence="1 2">
    <name type="scientific">Pristionchus entomophagus</name>
    <dbReference type="NCBI Taxonomy" id="358040"/>
    <lineage>
        <taxon>Eukaryota</taxon>
        <taxon>Metazoa</taxon>
        <taxon>Ecdysozoa</taxon>
        <taxon>Nematoda</taxon>
        <taxon>Chromadorea</taxon>
        <taxon>Rhabditida</taxon>
        <taxon>Rhabditina</taxon>
        <taxon>Diplogasteromorpha</taxon>
        <taxon>Diplogasteroidea</taxon>
        <taxon>Neodiplogasteridae</taxon>
        <taxon>Pristionchus</taxon>
    </lineage>
</organism>
<evidence type="ECO:0000313" key="2">
    <source>
        <dbReference type="Proteomes" id="UP001432027"/>
    </source>
</evidence>
<keyword evidence="2" id="KW-1185">Reference proteome</keyword>
<accession>A0AAV5SU28</accession>